<evidence type="ECO:0000313" key="1">
    <source>
        <dbReference type="EMBL" id="JAD29555.1"/>
    </source>
</evidence>
<sequence length="23" mass="2663">MVLLWQPTSRSIIQSLLCVYGVR</sequence>
<dbReference type="AlphaFoldDB" id="A0A0A8YYI9"/>
<name>A0A0A8YYI9_ARUDO</name>
<reference evidence="1" key="2">
    <citation type="journal article" date="2015" name="Data Brief">
        <title>Shoot transcriptome of the giant reed, Arundo donax.</title>
        <authorList>
            <person name="Barrero R.A."/>
            <person name="Guerrero F.D."/>
            <person name="Moolhuijzen P."/>
            <person name="Goolsby J.A."/>
            <person name="Tidwell J."/>
            <person name="Bellgard S.E."/>
            <person name="Bellgard M.I."/>
        </authorList>
    </citation>
    <scope>NUCLEOTIDE SEQUENCE</scope>
    <source>
        <tissue evidence="1">Shoot tissue taken approximately 20 cm above the soil surface</tissue>
    </source>
</reference>
<proteinExistence type="predicted"/>
<protein>
    <submittedName>
        <fullName evidence="1">Uncharacterized protein</fullName>
    </submittedName>
</protein>
<organism evidence="1">
    <name type="scientific">Arundo donax</name>
    <name type="common">Giant reed</name>
    <name type="synonym">Donax arundinaceus</name>
    <dbReference type="NCBI Taxonomy" id="35708"/>
    <lineage>
        <taxon>Eukaryota</taxon>
        <taxon>Viridiplantae</taxon>
        <taxon>Streptophyta</taxon>
        <taxon>Embryophyta</taxon>
        <taxon>Tracheophyta</taxon>
        <taxon>Spermatophyta</taxon>
        <taxon>Magnoliopsida</taxon>
        <taxon>Liliopsida</taxon>
        <taxon>Poales</taxon>
        <taxon>Poaceae</taxon>
        <taxon>PACMAD clade</taxon>
        <taxon>Arundinoideae</taxon>
        <taxon>Arundineae</taxon>
        <taxon>Arundo</taxon>
    </lineage>
</organism>
<reference evidence="1" key="1">
    <citation type="submission" date="2014-09" db="EMBL/GenBank/DDBJ databases">
        <authorList>
            <person name="Magalhaes I.L.F."/>
            <person name="Oliveira U."/>
            <person name="Santos F.R."/>
            <person name="Vidigal T.H.D.A."/>
            <person name="Brescovit A.D."/>
            <person name="Santos A.J."/>
        </authorList>
    </citation>
    <scope>NUCLEOTIDE SEQUENCE</scope>
    <source>
        <tissue evidence="1">Shoot tissue taken approximately 20 cm above the soil surface</tissue>
    </source>
</reference>
<accession>A0A0A8YYI9</accession>
<dbReference type="EMBL" id="GBRH01268340">
    <property type="protein sequence ID" value="JAD29555.1"/>
    <property type="molecule type" value="Transcribed_RNA"/>
</dbReference>